<accession>A0A642UZ74</accession>
<dbReference type="InterPro" id="IPR005674">
    <property type="entry name" value="CocE/Ser_esterase"/>
</dbReference>
<dbReference type="PANTHER" id="PTHR43056:SF10">
    <property type="entry name" value="COCE_NOND FAMILY, PUTATIVE (AFU_ORTHOLOGUE AFUA_7G00600)-RELATED"/>
    <property type="match status" value="1"/>
</dbReference>
<protein>
    <recommendedName>
        <fullName evidence="2">Xaa-Pro dipeptidyl-peptidase C-terminal domain-containing protein</fullName>
    </recommendedName>
</protein>
<dbReference type="OrthoDB" id="416441at2759"/>
<dbReference type="NCBIfam" id="TIGR00976">
    <property type="entry name" value="CocE_NonD"/>
    <property type="match status" value="1"/>
</dbReference>
<comment type="caution">
    <text evidence="3">The sequence shown here is derived from an EMBL/GenBank/DDBJ whole genome shotgun (WGS) entry which is preliminary data.</text>
</comment>
<dbReference type="InterPro" id="IPR029058">
    <property type="entry name" value="AB_hydrolase_fold"/>
</dbReference>
<keyword evidence="1" id="KW-0378">Hydrolase</keyword>
<sequence>MVFDVPEDKNVRTDFPNEITKIENVFITLKDGQKLAASIWMPVKAKDGSLPAVLEYLPYRKGDFTAVRDSVRHPYIASFGYASIRVDIRGSGNSDSWLADEYLKQEQDDAMEIFNWIVKQPWSNGSIGMFGKSWGGFNSLQIAARQHPALKAIITIHSTDDRYADDVHYRGGTMLASDMLWWASTMFAYHARPQDPQIVGDSWRENWFERLNTPPNVIEWVRHQTRDNYWKHGSVCEDYSKVDIPVLAVGGWKDGYTNSVFRMIENLPNCKAIIGPWVHDFPEMASPGPEIGFLQTHIDWWDQHLKGKGEYTNPKFSAFIQESATPKNTYKTRKGRWIGLENYPTPKYQPFSLYTSEAQTLVSNPTQKNVIHIKGIAQDHGLFRGTWCPFGQEGDFAADQRLEDSKSIVFSSAPFENDVDFFGFPKFHAKVSSDKPNAFLSVRLSERFPSTDGKNKGESTLISWGILNLSHRNSHEHPEALQEDKVYNVTIDMDVLGTTIKKGNYLEIAVSPTDWPSAWPLAETPTLTLHPGTRLELPRIRDADRCSKVEFGDSEIYQQIRKKVLRQAHRDRQVKFDVVNNVWKIEDLSDEGKLKLLHNNIEYGSINKNSWTIQSDDPLSAETTSDWELTLGRDDWQIKLITHSRLTADKDNFYLRNTLTAYEGEKEVFTRDWNNPIPRNFC</sequence>
<keyword evidence="4" id="KW-1185">Reference proteome</keyword>
<evidence type="ECO:0000313" key="4">
    <source>
        <dbReference type="Proteomes" id="UP000761534"/>
    </source>
</evidence>
<dbReference type="InterPro" id="IPR008979">
    <property type="entry name" value="Galactose-bd-like_sf"/>
</dbReference>
<dbReference type="VEuPathDB" id="FungiDB:TRICI_004788"/>
<dbReference type="EMBL" id="SWFS01000366">
    <property type="protein sequence ID" value="KAA8908302.1"/>
    <property type="molecule type" value="Genomic_DNA"/>
</dbReference>
<evidence type="ECO:0000256" key="1">
    <source>
        <dbReference type="ARBA" id="ARBA00022801"/>
    </source>
</evidence>
<dbReference type="SMART" id="SM00939">
    <property type="entry name" value="PepX_C"/>
    <property type="match status" value="1"/>
</dbReference>
<dbReference type="AlphaFoldDB" id="A0A642UZ74"/>
<gene>
    <name evidence="3" type="ORF">TRICI_004788</name>
</gene>
<dbReference type="InterPro" id="IPR013736">
    <property type="entry name" value="Xaa-Pro_dipept_C"/>
</dbReference>
<dbReference type="GO" id="GO:0008239">
    <property type="term" value="F:dipeptidyl-peptidase activity"/>
    <property type="evidence" value="ECO:0007669"/>
    <property type="project" value="InterPro"/>
</dbReference>
<dbReference type="Gene3D" id="2.60.120.260">
    <property type="entry name" value="Galactose-binding domain-like"/>
    <property type="match status" value="1"/>
</dbReference>
<dbReference type="Gene3D" id="3.40.50.1820">
    <property type="entry name" value="alpha/beta hydrolase"/>
    <property type="match status" value="1"/>
</dbReference>
<dbReference type="PANTHER" id="PTHR43056">
    <property type="entry name" value="PEPTIDASE S9 PROLYL OLIGOPEPTIDASE"/>
    <property type="match status" value="1"/>
</dbReference>
<dbReference type="Gene3D" id="1.10.3020.10">
    <property type="entry name" value="alpha-amino acid ester hydrolase ( Helical cap domain)"/>
    <property type="match status" value="1"/>
</dbReference>
<evidence type="ECO:0000313" key="3">
    <source>
        <dbReference type="EMBL" id="KAA8908302.1"/>
    </source>
</evidence>
<proteinExistence type="predicted"/>
<dbReference type="Proteomes" id="UP000761534">
    <property type="component" value="Unassembled WGS sequence"/>
</dbReference>
<dbReference type="InterPro" id="IPR050585">
    <property type="entry name" value="Xaa-Pro_dipeptidyl-ppase/CocE"/>
</dbReference>
<dbReference type="SUPFAM" id="SSF53474">
    <property type="entry name" value="alpha/beta-Hydrolases"/>
    <property type="match status" value="1"/>
</dbReference>
<dbReference type="Pfam" id="PF02129">
    <property type="entry name" value="Peptidase_S15"/>
    <property type="match status" value="1"/>
</dbReference>
<name>A0A642UZ74_9ASCO</name>
<reference evidence="3" key="1">
    <citation type="journal article" date="2019" name="G3 (Bethesda)">
        <title>Genome Assemblies of Two Rare Opportunistic Yeast Pathogens: Diutina rugosa (syn. Candida rugosa) and Trichomonascus ciferrii (syn. Candida ciferrii).</title>
        <authorList>
            <person name="Mixao V."/>
            <person name="Saus E."/>
            <person name="Hansen A.P."/>
            <person name="Lass-Florl C."/>
            <person name="Gabaldon T."/>
        </authorList>
    </citation>
    <scope>NUCLEOTIDE SEQUENCE</scope>
    <source>
        <strain evidence="3">CBS 4856</strain>
    </source>
</reference>
<feature type="domain" description="Xaa-Pro dipeptidyl-peptidase C-terminal" evidence="2">
    <location>
        <begin position="298"/>
        <end position="550"/>
    </location>
</feature>
<evidence type="ECO:0000259" key="2">
    <source>
        <dbReference type="SMART" id="SM00939"/>
    </source>
</evidence>
<dbReference type="SUPFAM" id="SSF49785">
    <property type="entry name" value="Galactose-binding domain-like"/>
    <property type="match status" value="1"/>
</dbReference>
<organism evidence="3 4">
    <name type="scientific">Trichomonascus ciferrii</name>
    <dbReference type="NCBI Taxonomy" id="44093"/>
    <lineage>
        <taxon>Eukaryota</taxon>
        <taxon>Fungi</taxon>
        <taxon>Dikarya</taxon>
        <taxon>Ascomycota</taxon>
        <taxon>Saccharomycotina</taxon>
        <taxon>Dipodascomycetes</taxon>
        <taxon>Dipodascales</taxon>
        <taxon>Trichomonascaceae</taxon>
        <taxon>Trichomonascus</taxon>
        <taxon>Trichomonascus ciferrii complex</taxon>
    </lineage>
</organism>
<dbReference type="Pfam" id="PF08530">
    <property type="entry name" value="PepX_C"/>
    <property type="match status" value="1"/>
</dbReference>
<dbReference type="InterPro" id="IPR000383">
    <property type="entry name" value="Xaa-Pro-like_dom"/>
</dbReference>